<evidence type="ECO:0000313" key="2">
    <source>
        <dbReference type="EMBL" id="KIY46233.1"/>
    </source>
</evidence>
<name>A0A0D7A5X5_9AGAR</name>
<protein>
    <submittedName>
        <fullName evidence="2">Uncharacterized protein</fullName>
    </submittedName>
</protein>
<keyword evidence="3" id="KW-1185">Reference proteome</keyword>
<evidence type="ECO:0000313" key="3">
    <source>
        <dbReference type="Proteomes" id="UP000054144"/>
    </source>
</evidence>
<dbReference type="EMBL" id="KN882040">
    <property type="protein sequence ID" value="KIY46233.1"/>
    <property type="molecule type" value="Genomic_DNA"/>
</dbReference>
<feature type="region of interest" description="Disordered" evidence="1">
    <location>
        <begin position="1"/>
        <end position="55"/>
    </location>
</feature>
<evidence type="ECO:0000256" key="1">
    <source>
        <dbReference type="SAM" id="MobiDB-lite"/>
    </source>
</evidence>
<reference evidence="2 3" key="1">
    <citation type="journal article" date="2015" name="Fungal Genet. Biol.">
        <title>Evolution of novel wood decay mechanisms in Agaricales revealed by the genome sequences of Fistulina hepatica and Cylindrobasidium torrendii.</title>
        <authorList>
            <person name="Floudas D."/>
            <person name="Held B.W."/>
            <person name="Riley R."/>
            <person name="Nagy L.G."/>
            <person name="Koehler G."/>
            <person name="Ransdell A.S."/>
            <person name="Younus H."/>
            <person name="Chow J."/>
            <person name="Chiniquy J."/>
            <person name="Lipzen A."/>
            <person name="Tritt A."/>
            <person name="Sun H."/>
            <person name="Haridas S."/>
            <person name="LaButti K."/>
            <person name="Ohm R.A."/>
            <person name="Kues U."/>
            <person name="Blanchette R.A."/>
            <person name="Grigoriev I.V."/>
            <person name="Minto R.E."/>
            <person name="Hibbett D.S."/>
        </authorList>
    </citation>
    <scope>NUCLEOTIDE SEQUENCE [LARGE SCALE GENOMIC DNA]</scope>
    <source>
        <strain evidence="2 3">ATCC 64428</strain>
    </source>
</reference>
<sequence>MGEKGKKKVPVEEAPPNNKYEELSEESGSGSGESGESGEDEEDEGEVQGPQEDPELVGRMKELGELFEWVQKEMGDKLKGMEKDVKMVKMEVAKLFGASGDQEAGLGEAQSRILMGDLLGQVEHPKFQAWAAGFPNVIGWSMVRNMVMRASAACIMVKALEEMGVGDRVPEEYQRMLEAGGRLGPSGSGSNN</sequence>
<feature type="compositionally biased region" description="Acidic residues" evidence="1">
    <location>
        <begin position="36"/>
        <end position="46"/>
    </location>
</feature>
<dbReference type="Proteomes" id="UP000054144">
    <property type="component" value="Unassembled WGS sequence"/>
</dbReference>
<gene>
    <name evidence="2" type="ORF">FISHEDRAFT_75838</name>
</gene>
<dbReference type="AlphaFoldDB" id="A0A0D7A5X5"/>
<organism evidence="2 3">
    <name type="scientific">Fistulina hepatica ATCC 64428</name>
    <dbReference type="NCBI Taxonomy" id="1128425"/>
    <lineage>
        <taxon>Eukaryota</taxon>
        <taxon>Fungi</taxon>
        <taxon>Dikarya</taxon>
        <taxon>Basidiomycota</taxon>
        <taxon>Agaricomycotina</taxon>
        <taxon>Agaricomycetes</taxon>
        <taxon>Agaricomycetidae</taxon>
        <taxon>Agaricales</taxon>
        <taxon>Fistulinaceae</taxon>
        <taxon>Fistulina</taxon>
    </lineage>
</organism>
<proteinExistence type="predicted"/>
<accession>A0A0D7A5X5</accession>